<feature type="non-terminal residue" evidence="1">
    <location>
        <position position="31"/>
    </location>
</feature>
<protein>
    <submittedName>
        <fullName evidence="1">Uncharacterized protein</fullName>
    </submittedName>
</protein>
<gene>
    <name evidence="1" type="ORF">METZ01_LOCUS380702</name>
</gene>
<name>A0A382U2E9_9ZZZZ</name>
<dbReference type="AlphaFoldDB" id="A0A382U2E9"/>
<organism evidence="1">
    <name type="scientific">marine metagenome</name>
    <dbReference type="NCBI Taxonomy" id="408172"/>
    <lineage>
        <taxon>unclassified sequences</taxon>
        <taxon>metagenomes</taxon>
        <taxon>ecological metagenomes</taxon>
    </lineage>
</organism>
<sequence length="31" mass="3783">MEEYFKLELPIEGNYWCLKMNATSKRFIKSI</sequence>
<proteinExistence type="predicted"/>
<reference evidence="1" key="1">
    <citation type="submission" date="2018-05" db="EMBL/GenBank/DDBJ databases">
        <authorList>
            <person name="Lanie J.A."/>
            <person name="Ng W.-L."/>
            <person name="Kazmierczak K.M."/>
            <person name="Andrzejewski T.M."/>
            <person name="Davidsen T.M."/>
            <person name="Wayne K.J."/>
            <person name="Tettelin H."/>
            <person name="Glass J.I."/>
            <person name="Rusch D."/>
            <person name="Podicherti R."/>
            <person name="Tsui H.-C.T."/>
            <person name="Winkler M.E."/>
        </authorList>
    </citation>
    <scope>NUCLEOTIDE SEQUENCE</scope>
</reference>
<dbReference type="EMBL" id="UINC01140604">
    <property type="protein sequence ID" value="SVD27848.1"/>
    <property type="molecule type" value="Genomic_DNA"/>
</dbReference>
<accession>A0A382U2E9</accession>
<evidence type="ECO:0000313" key="1">
    <source>
        <dbReference type="EMBL" id="SVD27848.1"/>
    </source>
</evidence>